<keyword evidence="12 16" id="KW-0560">Oxidoreductase</keyword>
<evidence type="ECO:0000256" key="15">
    <source>
        <dbReference type="ARBA" id="ARBA00048914"/>
    </source>
</evidence>
<evidence type="ECO:0000313" key="18">
    <source>
        <dbReference type="EMBL" id="CDB45358.1"/>
    </source>
</evidence>
<keyword evidence="13 16" id="KW-0131">Cell cycle</keyword>
<sequence length="305" mass="32789">MNKEFLDLAEQLKSSVSCTVRLNELMSGHTSFKIGGPADILVLPESIEQLREVLKVVKETVVPLTLLGNGSNVLVRDKGIRGIVIKLGNMLRHFYEAEDLLVFGSGYSLALASYKAMECGKTGMEFAVGIPGSIGGAVYMNAGAYDGEMQNIVNCVKVMDLQGNERVLTAEELNFGYRKTSLQNSGLIVTEVTLKMPSGNKDEIKSKMDDFSHRRISKQPLEMPSAGSMFKRPPGYFAGTLIDQAGLKGYTVGGAQISTKHAGFVVNVGGATAADVLQLIKDVQTKIKAGVGVELQPEVLVIGEE</sequence>
<feature type="active site" evidence="16">
    <location>
        <position position="298"/>
    </location>
</feature>
<dbReference type="GO" id="GO:0005829">
    <property type="term" value="C:cytosol"/>
    <property type="evidence" value="ECO:0007669"/>
    <property type="project" value="TreeGrafter"/>
</dbReference>
<keyword evidence="10 16" id="KW-0133">Cell shape</keyword>
<keyword evidence="9 16" id="KW-0521">NADP</keyword>
<dbReference type="GO" id="GO:0051301">
    <property type="term" value="P:cell division"/>
    <property type="evidence" value="ECO:0007669"/>
    <property type="project" value="UniProtKB-KW"/>
</dbReference>
<dbReference type="InterPro" id="IPR016167">
    <property type="entry name" value="FAD-bd_PCMH_sub1"/>
</dbReference>
<dbReference type="GO" id="GO:0071555">
    <property type="term" value="P:cell wall organization"/>
    <property type="evidence" value="ECO:0007669"/>
    <property type="project" value="UniProtKB-KW"/>
</dbReference>
<evidence type="ECO:0000256" key="5">
    <source>
        <dbReference type="ARBA" id="ARBA00022490"/>
    </source>
</evidence>
<evidence type="ECO:0000256" key="6">
    <source>
        <dbReference type="ARBA" id="ARBA00022618"/>
    </source>
</evidence>
<evidence type="ECO:0000256" key="7">
    <source>
        <dbReference type="ARBA" id="ARBA00022630"/>
    </source>
</evidence>
<proteinExistence type="inferred from homology"/>
<dbReference type="eggNOG" id="COG0812">
    <property type="taxonomic scope" value="Bacteria"/>
</dbReference>
<dbReference type="Pfam" id="PF01565">
    <property type="entry name" value="FAD_binding_4"/>
    <property type="match status" value="1"/>
</dbReference>
<dbReference type="GO" id="GO:0009252">
    <property type="term" value="P:peptidoglycan biosynthetic process"/>
    <property type="evidence" value="ECO:0007669"/>
    <property type="project" value="UniProtKB-UniRule"/>
</dbReference>
<dbReference type="GO" id="GO:0071949">
    <property type="term" value="F:FAD binding"/>
    <property type="evidence" value="ECO:0007669"/>
    <property type="project" value="InterPro"/>
</dbReference>
<keyword evidence="14 16" id="KW-0961">Cell wall biogenesis/degradation</keyword>
<evidence type="ECO:0000256" key="12">
    <source>
        <dbReference type="ARBA" id="ARBA00023002"/>
    </source>
</evidence>
<dbReference type="AlphaFoldDB" id="R6I586"/>
<comment type="pathway">
    <text evidence="4 16">Cell wall biogenesis; peptidoglycan biosynthesis.</text>
</comment>
<feature type="active site" description="Proton donor" evidence="16">
    <location>
        <position position="228"/>
    </location>
</feature>
<evidence type="ECO:0000256" key="8">
    <source>
        <dbReference type="ARBA" id="ARBA00022827"/>
    </source>
</evidence>
<protein>
    <recommendedName>
        <fullName evidence="16">UDP-N-acetylenolpyruvoylglucosamine reductase</fullName>
        <ecNumber evidence="16">1.3.1.98</ecNumber>
    </recommendedName>
    <alternativeName>
        <fullName evidence="16">UDP-N-acetylmuramate dehydrogenase</fullName>
    </alternativeName>
</protein>
<dbReference type="InterPro" id="IPR003170">
    <property type="entry name" value="MurB"/>
</dbReference>
<dbReference type="InterPro" id="IPR011601">
    <property type="entry name" value="MurB_C"/>
</dbReference>
<feature type="active site" evidence="16">
    <location>
        <position position="178"/>
    </location>
</feature>
<gene>
    <name evidence="16" type="primary">murB</name>
    <name evidence="18" type="ORF">BN533_00486</name>
</gene>
<dbReference type="HAMAP" id="MF_00037">
    <property type="entry name" value="MurB"/>
    <property type="match status" value="1"/>
</dbReference>
<comment type="similarity">
    <text evidence="16">Belongs to the MurB family.</text>
</comment>
<comment type="cofactor">
    <cofactor evidence="1 16">
        <name>FAD</name>
        <dbReference type="ChEBI" id="CHEBI:57692"/>
    </cofactor>
</comment>
<evidence type="ECO:0000256" key="11">
    <source>
        <dbReference type="ARBA" id="ARBA00022984"/>
    </source>
</evidence>
<dbReference type="InterPro" id="IPR016166">
    <property type="entry name" value="FAD-bd_PCMH"/>
</dbReference>
<organism evidence="18">
    <name type="scientific">Phascolarctobacterium faecium</name>
    <dbReference type="NCBI Taxonomy" id="33025"/>
    <lineage>
        <taxon>Bacteria</taxon>
        <taxon>Bacillati</taxon>
        <taxon>Bacillota</taxon>
        <taxon>Negativicutes</taxon>
        <taxon>Acidaminococcales</taxon>
        <taxon>Acidaminococcaceae</taxon>
        <taxon>Phascolarctobacterium</taxon>
    </lineage>
</organism>
<dbReference type="STRING" id="1262914.BN533_00486"/>
<dbReference type="InterPro" id="IPR036318">
    <property type="entry name" value="FAD-bd_PCMH-like_sf"/>
</dbReference>
<dbReference type="SUPFAM" id="SSF56194">
    <property type="entry name" value="Uridine diphospho-N-Acetylenolpyruvylglucosamine reductase, MurB, C-terminal domain"/>
    <property type="match status" value="1"/>
</dbReference>
<dbReference type="Gene3D" id="3.90.78.10">
    <property type="entry name" value="UDP-N-acetylenolpyruvoylglucosamine reductase, C-terminal domain"/>
    <property type="match status" value="1"/>
</dbReference>
<evidence type="ECO:0000256" key="3">
    <source>
        <dbReference type="ARBA" id="ARBA00004496"/>
    </source>
</evidence>
<dbReference type="UniPathway" id="UPA00219"/>
<dbReference type="InterPro" id="IPR006094">
    <property type="entry name" value="Oxid_FAD_bind_N"/>
</dbReference>
<accession>R6I586</accession>
<dbReference type="HOGENOM" id="CLU_035304_1_1_9"/>
<dbReference type="NCBIfam" id="TIGR00179">
    <property type="entry name" value="murB"/>
    <property type="match status" value="1"/>
</dbReference>
<comment type="subcellular location">
    <subcellularLocation>
        <location evidence="3 16">Cytoplasm</location>
    </subcellularLocation>
</comment>
<dbReference type="EC" id="1.3.1.98" evidence="16"/>
<evidence type="ECO:0000256" key="4">
    <source>
        <dbReference type="ARBA" id="ARBA00004752"/>
    </source>
</evidence>
<dbReference type="InterPro" id="IPR016169">
    <property type="entry name" value="FAD-bd_PCMH_sub2"/>
</dbReference>
<dbReference type="PANTHER" id="PTHR21071">
    <property type="entry name" value="UDP-N-ACETYLENOLPYRUVOYLGLUCOSAMINE REDUCTASE"/>
    <property type="match status" value="1"/>
</dbReference>
<reference evidence="18" key="1">
    <citation type="submission" date="2012-11" db="EMBL/GenBank/DDBJ databases">
        <title>Dependencies among metagenomic species, viruses, plasmids and units of genetic variation.</title>
        <authorList>
            <person name="Nielsen H.B."/>
            <person name="Almeida M."/>
            <person name="Juncker A.S."/>
            <person name="Rasmussen S."/>
            <person name="Li J."/>
            <person name="Sunagawa S."/>
            <person name="Plichta D."/>
            <person name="Gautier L."/>
            <person name="Le Chatelier E."/>
            <person name="Peletier E."/>
            <person name="Bonde I."/>
            <person name="Nielsen T."/>
            <person name="Manichanh C."/>
            <person name="Arumugam M."/>
            <person name="Batto J."/>
            <person name="Santos M.B.Q.D."/>
            <person name="Blom N."/>
            <person name="Borruel N."/>
            <person name="Burgdorf K.S."/>
            <person name="Boumezbeur F."/>
            <person name="Casellas F."/>
            <person name="Dore J."/>
            <person name="Guarner F."/>
            <person name="Hansen T."/>
            <person name="Hildebrand F."/>
            <person name="Kaas R.S."/>
            <person name="Kennedy S."/>
            <person name="Kristiansen K."/>
            <person name="Kultima J.R."/>
            <person name="Leonard P."/>
            <person name="Levenez F."/>
            <person name="Lund O."/>
            <person name="Moumen B."/>
            <person name="Le Paslier D."/>
            <person name="Pons N."/>
            <person name="Pedersen O."/>
            <person name="Prifti E."/>
            <person name="Qin J."/>
            <person name="Raes J."/>
            <person name="Tap J."/>
            <person name="Tims S."/>
            <person name="Ussery D.W."/>
            <person name="Yamada T."/>
            <person name="MetaHit consortium"/>
            <person name="Renault P."/>
            <person name="Sicheritz-Ponten T."/>
            <person name="Bork P."/>
            <person name="Wang J."/>
            <person name="Brunak S."/>
            <person name="Ehrlich S.D."/>
        </authorList>
    </citation>
    <scope>NUCLEOTIDE SEQUENCE [LARGE SCALE GENOMIC DNA]</scope>
</reference>
<evidence type="ECO:0000256" key="2">
    <source>
        <dbReference type="ARBA" id="ARBA00003921"/>
    </source>
</evidence>
<dbReference type="Gene3D" id="3.30.465.10">
    <property type="match status" value="1"/>
</dbReference>
<comment type="catalytic activity">
    <reaction evidence="15 16">
        <text>UDP-N-acetyl-alpha-D-muramate + NADP(+) = UDP-N-acetyl-3-O-(1-carboxyvinyl)-alpha-D-glucosamine + NADPH + H(+)</text>
        <dbReference type="Rhea" id="RHEA:12248"/>
        <dbReference type="ChEBI" id="CHEBI:15378"/>
        <dbReference type="ChEBI" id="CHEBI:57783"/>
        <dbReference type="ChEBI" id="CHEBI:58349"/>
        <dbReference type="ChEBI" id="CHEBI:68483"/>
        <dbReference type="ChEBI" id="CHEBI:70757"/>
        <dbReference type="EC" id="1.3.1.98"/>
    </reaction>
</comment>
<dbReference type="PROSITE" id="PS51387">
    <property type="entry name" value="FAD_PCMH"/>
    <property type="match status" value="1"/>
</dbReference>
<keyword evidence="7 16" id="KW-0285">Flavoprotein</keyword>
<evidence type="ECO:0000259" key="17">
    <source>
        <dbReference type="PROSITE" id="PS51387"/>
    </source>
</evidence>
<dbReference type="Gene3D" id="3.30.43.10">
    <property type="entry name" value="Uridine Diphospho-n-acetylenolpyruvylglucosamine Reductase, domain 2"/>
    <property type="match status" value="1"/>
</dbReference>
<name>R6I586_9FIRM</name>
<dbReference type="PANTHER" id="PTHR21071:SF4">
    <property type="entry name" value="UDP-N-ACETYLENOLPYRUVOYLGLUCOSAMINE REDUCTASE"/>
    <property type="match status" value="1"/>
</dbReference>
<dbReference type="NCBIfam" id="NF010480">
    <property type="entry name" value="PRK13905.1"/>
    <property type="match status" value="1"/>
</dbReference>
<keyword evidence="11 16" id="KW-0573">Peptidoglycan synthesis</keyword>
<evidence type="ECO:0000256" key="1">
    <source>
        <dbReference type="ARBA" id="ARBA00001974"/>
    </source>
</evidence>
<keyword evidence="6 16" id="KW-0132">Cell division</keyword>
<dbReference type="SUPFAM" id="SSF56176">
    <property type="entry name" value="FAD-binding/transporter-associated domain-like"/>
    <property type="match status" value="1"/>
</dbReference>
<evidence type="ECO:0000256" key="16">
    <source>
        <dbReference type="HAMAP-Rule" id="MF_00037"/>
    </source>
</evidence>
<dbReference type="Pfam" id="PF02873">
    <property type="entry name" value="MurB_C"/>
    <property type="match status" value="1"/>
</dbReference>
<evidence type="ECO:0000256" key="9">
    <source>
        <dbReference type="ARBA" id="ARBA00022857"/>
    </source>
</evidence>
<feature type="domain" description="FAD-binding PCMH-type" evidence="17">
    <location>
        <begin position="34"/>
        <end position="199"/>
    </location>
</feature>
<comment type="function">
    <text evidence="2 16">Cell wall formation.</text>
</comment>
<dbReference type="GO" id="GO:0008762">
    <property type="term" value="F:UDP-N-acetylmuramate dehydrogenase activity"/>
    <property type="evidence" value="ECO:0007669"/>
    <property type="project" value="UniProtKB-UniRule"/>
</dbReference>
<keyword evidence="5 16" id="KW-0963">Cytoplasm</keyword>
<keyword evidence="8 16" id="KW-0274">FAD</keyword>
<dbReference type="EMBL" id="CBDS010000031">
    <property type="protein sequence ID" value="CDB45358.1"/>
    <property type="molecule type" value="Genomic_DNA"/>
</dbReference>
<evidence type="ECO:0000256" key="14">
    <source>
        <dbReference type="ARBA" id="ARBA00023316"/>
    </source>
</evidence>
<evidence type="ECO:0000256" key="10">
    <source>
        <dbReference type="ARBA" id="ARBA00022960"/>
    </source>
</evidence>
<comment type="caution">
    <text evidence="18">The sequence shown here is derived from an EMBL/GenBank/DDBJ whole genome shotgun (WGS) entry which is preliminary data.</text>
</comment>
<dbReference type="GO" id="GO:0008360">
    <property type="term" value="P:regulation of cell shape"/>
    <property type="evidence" value="ECO:0007669"/>
    <property type="project" value="UniProtKB-KW"/>
</dbReference>
<dbReference type="InterPro" id="IPR036635">
    <property type="entry name" value="MurB_C_sf"/>
</dbReference>
<evidence type="ECO:0000256" key="13">
    <source>
        <dbReference type="ARBA" id="ARBA00023306"/>
    </source>
</evidence>